<name>S4NRV0_9ACTN</name>
<dbReference type="InterPro" id="IPR008928">
    <property type="entry name" value="6-hairpin_glycosidase_sf"/>
</dbReference>
<sequence>MESGEVHDGVIRIMNAPIEDYALISDLETAAMVGRDGSVDWLCLPRFDSPACLAALLGTEENGRWRVAPVSGGPCTRRSYRTDTLVLDSVWETPTGTVRVTDLMRPRTGVPCIVRLVEGLSGTVDMRSELRLRFHQGRVVPWVREVGRCSVAVAGPDAVWLGGDGHVRDLGDPDATVWDFTVMAGRRLALTLAWTPSSRPAPPVPLSVPAETALKETVDFWRRWAAQCRYQGPWREAVLRSLITLKALTYAPTGGIVAAPTTSLPGRLGGERNWDYRYCWLRDSTSALSCLLRSGYRDEATAWLDWLVRALAGDPADLQSVYGVKGQRLLPETEAPWLPGYEGSRPVRFGTSAVDTFQLDVYGEVMDTLWLSLRAGIPMPAHVWDLVEALMGFLLRHWREPDQGLWQTGGPRRQFTHSKVMTWVAADRAVRMGELLGRNGSAGEWRAMREEVHRQVCREGWDAAQRSFVQSYGEPRLDASALLIPRVGFLPARDERVRGTVRALGRLGHGGFVRRYAPGGAGSGQADGIDGAEGTFVSCSLWYADALAATGRRQEAREAFERVLAIRNDVGLLAEQWDPDTGRQLGNAPKAFSHIALVETAFGLSRLQPPSPTRGTAPSPSSPGAARTPRIRPG</sequence>
<feature type="region of interest" description="Disordered" evidence="1">
    <location>
        <begin position="605"/>
        <end position="634"/>
    </location>
</feature>
<dbReference type="PANTHER" id="PTHR31616:SF0">
    <property type="entry name" value="GLUCAN 1,4-ALPHA-GLUCOSIDASE"/>
    <property type="match status" value="1"/>
</dbReference>
<organism evidence="4 5">
    <name type="scientific">Streptomyces afghaniensis 772</name>
    <dbReference type="NCBI Taxonomy" id="1283301"/>
    <lineage>
        <taxon>Bacteria</taxon>
        <taxon>Bacillati</taxon>
        <taxon>Actinomycetota</taxon>
        <taxon>Actinomycetes</taxon>
        <taxon>Kitasatosporales</taxon>
        <taxon>Streptomycetaceae</taxon>
        <taxon>Streptomyces</taxon>
    </lineage>
</organism>
<evidence type="ECO:0000259" key="3">
    <source>
        <dbReference type="Pfam" id="PF19291"/>
    </source>
</evidence>
<dbReference type="EMBL" id="AOPY01001330">
    <property type="protein sequence ID" value="EPJ41224.1"/>
    <property type="molecule type" value="Genomic_DNA"/>
</dbReference>
<dbReference type="GO" id="GO:0004553">
    <property type="term" value="F:hydrolase activity, hydrolyzing O-glycosyl compounds"/>
    <property type="evidence" value="ECO:0007669"/>
    <property type="project" value="TreeGrafter"/>
</dbReference>
<reference evidence="4 5" key="1">
    <citation type="submission" date="2013-02" db="EMBL/GenBank/DDBJ databases">
        <title>Draft Genome Sequence of Streptomyces afghaniensis, Which Produces Compounds of the Julimycin B-Complex.</title>
        <authorList>
            <person name="Gruening B.A."/>
            <person name="Praeg A."/>
            <person name="Erxleben A."/>
            <person name="Guenther S."/>
            <person name="Fiedler H.-P."/>
            <person name="Goodfellow M."/>
            <person name="Mueller M."/>
        </authorList>
    </citation>
    <scope>NUCLEOTIDE SEQUENCE [LARGE SCALE GENOMIC DNA]</scope>
    <source>
        <strain evidence="4 5">772</strain>
    </source>
</reference>
<feature type="domain" description="GH15-like" evidence="2">
    <location>
        <begin position="235"/>
        <end position="601"/>
    </location>
</feature>
<comment type="caution">
    <text evidence="4">The sequence shown here is derived from an EMBL/GenBank/DDBJ whole genome shotgun (WGS) entry which is preliminary data.</text>
</comment>
<evidence type="ECO:0000313" key="5">
    <source>
        <dbReference type="Proteomes" id="UP000015001"/>
    </source>
</evidence>
<dbReference type="Pfam" id="PF00723">
    <property type="entry name" value="Glyco_hydro_15"/>
    <property type="match status" value="1"/>
</dbReference>
<dbReference type="HOGENOM" id="CLU_010399_2_0_11"/>
<dbReference type="Pfam" id="PF19291">
    <property type="entry name" value="TREH_N"/>
    <property type="match status" value="1"/>
</dbReference>
<dbReference type="PANTHER" id="PTHR31616">
    <property type="entry name" value="TREHALASE"/>
    <property type="match status" value="1"/>
</dbReference>
<evidence type="ECO:0000313" key="4">
    <source>
        <dbReference type="EMBL" id="EPJ41224.1"/>
    </source>
</evidence>
<protein>
    <submittedName>
        <fullName evidence="4">Putative Trehalase</fullName>
    </submittedName>
</protein>
<dbReference type="SUPFAM" id="SSF48208">
    <property type="entry name" value="Six-hairpin glycosidases"/>
    <property type="match status" value="1"/>
</dbReference>
<dbReference type="AlphaFoldDB" id="S4NRV0"/>
<dbReference type="GO" id="GO:0005975">
    <property type="term" value="P:carbohydrate metabolic process"/>
    <property type="evidence" value="ECO:0007669"/>
    <property type="project" value="InterPro"/>
</dbReference>
<dbReference type="PATRIC" id="fig|1283301.3.peg.1695"/>
<dbReference type="InterPro" id="IPR011613">
    <property type="entry name" value="GH15-like"/>
</dbReference>
<dbReference type="Proteomes" id="UP000015001">
    <property type="component" value="Unassembled WGS sequence"/>
</dbReference>
<dbReference type="Gene3D" id="1.50.10.10">
    <property type="match status" value="1"/>
</dbReference>
<proteinExistence type="predicted"/>
<accession>S4NRV0</accession>
<evidence type="ECO:0000259" key="2">
    <source>
        <dbReference type="Pfam" id="PF00723"/>
    </source>
</evidence>
<keyword evidence="5" id="KW-1185">Reference proteome</keyword>
<evidence type="ECO:0000256" key="1">
    <source>
        <dbReference type="SAM" id="MobiDB-lite"/>
    </source>
</evidence>
<dbReference type="InterPro" id="IPR045582">
    <property type="entry name" value="Trehalase-like_N"/>
</dbReference>
<feature type="domain" description="Trehalase-like N-terminal" evidence="3">
    <location>
        <begin position="16"/>
        <end position="125"/>
    </location>
</feature>
<dbReference type="InterPro" id="IPR012341">
    <property type="entry name" value="6hp_glycosidase-like_sf"/>
</dbReference>
<gene>
    <name evidence="4" type="ORF">STAFG_1718</name>
</gene>